<dbReference type="AlphaFoldDB" id="A0AAD3SVX3"/>
<reference evidence="2" key="1">
    <citation type="submission" date="2023-05" db="EMBL/GenBank/DDBJ databases">
        <title>Nepenthes gracilis genome sequencing.</title>
        <authorList>
            <person name="Fukushima K."/>
        </authorList>
    </citation>
    <scope>NUCLEOTIDE SEQUENCE</scope>
    <source>
        <strain evidence="2">SING2019-196</strain>
    </source>
</reference>
<proteinExistence type="predicted"/>
<feature type="compositionally biased region" description="Basic and acidic residues" evidence="1">
    <location>
        <begin position="82"/>
        <end position="97"/>
    </location>
</feature>
<keyword evidence="3" id="KW-1185">Reference proteome</keyword>
<dbReference type="Proteomes" id="UP001279734">
    <property type="component" value="Unassembled WGS sequence"/>
</dbReference>
<name>A0AAD3SVX3_NEPGR</name>
<sequence length="97" mass="10675">MAADIQTKSQVLIQEAVQQTLAWKTTALPPQELYTPCQQPAPASPEDRQISIATSTNHVKPASRRKMKLSSQRIPLGSVQTEHLHNKKESATTSKAD</sequence>
<gene>
    <name evidence="2" type="ORF">Nepgr_020374</name>
</gene>
<evidence type="ECO:0000256" key="1">
    <source>
        <dbReference type="SAM" id="MobiDB-lite"/>
    </source>
</evidence>
<feature type="compositionally biased region" description="Polar residues" evidence="1">
    <location>
        <begin position="69"/>
        <end position="81"/>
    </location>
</feature>
<organism evidence="2 3">
    <name type="scientific">Nepenthes gracilis</name>
    <name type="common">Slender pitcher plant</name>
    <dbReference type="NCBI Taxonomy" id="150966"/>
    <lineage>
        <taxon>Eukaryota</taxon>
        <taxon>Viridiplantae</taxon>
        <taxon>Streptophyta</taxon>
        <taxon>Embryophyta</taxon>
        <taxon>Tracheophyta</taxon>
        <taxon>Spermatophyta</taxon>
        <taxon>Magnoliopsida</taxon>
        <taxon>eudicotyledons</taxon>
        <taxon>Gunneridae</taxon>
        <taxon>Pentapetalae</taxon>
        <taxon>Caryophyllales</taxon>
        <taxon>Nepenthaceae</taxon>
        <taxon>Nepenthes</taxon>
    </lineage>
</organism>
<evidence type="ECO:0000313" key="2">
    <source>
        <dbReference type="EMBL" id="GMH18533.1"/>
    </source>
</evidence>
<evidence type="ECO:0000313" key="3">
    <source>
        <dbReference type="Proteomes" id="UP001279734"/>
    </source>
</evidence>
<accession>A0AAD3SVX3</accession>
<feature type="region of interest" description="Disordered" evidence="1">
    <location>
        <begin position="33"/>
        <end position="97"/>
    </location>
</feature>
<protein>
    <submittedName>
        <fullName evidence="2">Uncharacterized protein</fullName>
    </submittedName>
</protein>
<dbReference type="EMBL" id="BSYO01000019">
    <property type="protein sequence ID" value="GMH18533.1"/>
    <property type="molecule type" value="Genomic_DNA"/>
</dbReference>
<comment type="caution">
    <text evidence="2">The sequence shown here is derived from an EMBL/GenBank/DDBJ whole genome shotgun (WGS) entry which is preliminary data.</text>
</comment>